<sequence>MSFSKIEWTEATWNPLTGCTKISTGCKHCYAEKMAKRLQAMKSPNYTNGFELTCHPHALDIPFSWKKPKMVFVNSMSDLFHEDVPESFIKKVFNIMNIASQHQYQVLTKRSEILLKMNPALRWNNNIWMGVSVETSYYKYRIDHLRQTDAKVKFISFEPLLHDIGDVDLSGIDWVIVGGESGPGARPIKKEWVTNIQQQCLDKNISFFFKQWGGVNKKKNGRLLDGKLWSQMPKLKLPIPALVPA</sequence>
<dbReference type="RefSeq" id="WP_014958461.1">
    <property type="nucleotide sequence ID" value="NC_018645.1"/>
</dbReference>
<dbReference type="STRING" id="651182.TOL2_C31100"/>
<accession>K0NMK4</accession>
<dbReference type="HOGENOM" id="CLU_054184_0_1_7"/>
<evidence type="ECO:0000313" key="2">
    <source>
        <dbReference type="Proteomes" id="UP000007347"/>
    </source>
</evidence>
<evidence type="ECO:0000313" key="1">
    <source>
        <dbReference type="EMBL" id="CCK81268.1"/>
    </source>
</evidence>
<gene>
    <name evidence="1" type="ordered locus">TOL2_C31100</name>
</gene>
<keyword evidence="2" id="KW-1185">Reference proteome</keyword>
<dbReference type="KEGG" id="dto:TOL2_C31100"/>
<dbReference type="PATRIC" id="fig|651182.5.peg.3678"/>
<reference evidence="1 2" key="1">
    <citation type="journal article" date="2013" name="Environ. Microbiol.">
        <title>Complete genome, catabolic sub-proteomes and key-metabolites of Desulfobacula toluolica Tol2, a marine, aromatic compound-degrading, sulfate-reducing bacterium.</title>
        <authorList>
            <person name="Wohlbrand L."/>
            <person name="Jacob J.H."/>
            <person name="Kube M."/>
            <person name="Mussmann M."/>
            <person name="Jarling R."/>
            <person name="Beck A."/>
            <person name="Amann R."/>
            <person name="Wilkes H."/>
            <person name="Reinhardt R."/>
            <person name="Rabus R."/>
        </authorList>
    </citation>
    <scope>NUCLEOTIDE SEQUENCE [LARGE SCALE GENOMIC DNA]</scope>
    <source>
        <strain evidence="2">DSM 7467 / Tol2</strain>
    </source>
</reference>
<dbReference type="Pfam" id="PF07505">
    <property type="entry name" value="DUF5131"/>
    <property type="match status" value="1"/>
</dbReference>
<dbReference type="EMBL" id="FO203503">
    <property type="protein sequence ID" value="CCK81268.1"/>
    <property type="molecule type" value="Genomic_DNA"/>
</dbReference>
<dbReference type="InterPro" id="IPR011101">
    <property type="entry name" value="DUF5131"/>
</dbReference>
<dbReference type="AlphaFoldDB" id="K0NMK4"/>
<proteinExistence type="predicted"/>
<organism evidence="1 2">
    <name type="scientific">Desulfobacula toluolica (strain DSM 7467 / Tol2)</name>
    <dbReference type="NCBI Taxonomy" id="651182"/>
    <lineage>
        <taxon>Bacteria</taxon>
        <taxon>Pseudomonadati</taxon>
        <taxon>Thermodesulfobacteriota</taxon>
        <taxon>Desulfobacteria</taxon>
        <taxon>Desulfobacterales</taxon>
        <taxon>Desulfobacteraceae</taxon>
        <taxon>Desulfobacula</taxon>
    </lineage>
</organism>
<protein>
    <submittedName>
        <fullName evidence="1">Phage Gp37GP68 family protein</fullName>
    </submittedName>
</protein>
<dbReference type="OrthoDB" id="9787478at2"/>
<name>K0NMK4_DESTT</name>
<dbReference type="Proteomes" id="UP000007347">
    <property type="component" value="Chromosome"/>
</dbReference>